<dbReference type="EC" id="1.8.4.11" evidence="2"/>
<dbReference type="Pfam" id="PF01625">
    <property type="entry name" value="PMSR"/>
    <property type="match status" value="1"/>
</dbReference>
<name>A0A5E8BAZ6_9ASCO</name>
<evidence type="ECO:0000256" key="6">
    <source>
        <dbReference type="ARBA" id="ARBA00048782"/>
    </source>
</evidence>
<dbReference type="Gene3D" id="3.30.1060.10">
    <property type="entry name" value="Peptide methionine sulphoxide reductase MsrA"/>
    <property type="match status" value="1"/>
</dbReference>
<comment type="catalytic activity">
    <reaction evidence="6">
        <text>[thioredoxin]-disulfide + L-methionine + H2O = L-methionine (S)-S-oxide + [thioredoxin]-dithiol</text>
        <dbReference type="Rhea" id="RHEA:19993"/>
        <dbReference type="Rhea" id="RHEA-COMP:10698"/>
        <dbReference type="Rhea" id="RHEA-COMP:10700"/>
        <dbReference type="ChEBI" id="CHEBI:15377"/>
        <dbReference type="ChEBI" id="CHEBI:29950"/>
        <dbReference type="ChEBI" id="CHEBI:50058"/>
        <dbReference type="ChEBI" id="CHEBI:57844"/>
        <dbReference type="ChEBI" id="CHEBI:58772"/>
        <dbReference type="EC" id="1.8.4.11"/>
    </reaction>
</comment>
<dbReference type="InterPro" id="IPR036509">
    <property type="entry name" value="Met_Sox_Rdtase_MsrA_sf"/>
</dbReference>
<dbReference type="OrthoDB" id="77405at2759"/>
<dbReference type="Proteomes" id="UP000398389">
    <property type="component" value="Unassembled WGS sequence"/>
</dbReference>
<dbReference type="PANTHER" id="PTHR43774">
    <property type="entry name" value="PEPTIDE METHIONINE SULFOXIDE REDUCTASE"/>
    <property type="match status" value="1"/>
</dbReference>
<evidence type="ECO:0000256" key="2">
    <source>
        <dbReference type="ARBA" id="ARBA00012502"/>
    </source>
</evidence>
<comment type="catalytic activity">
    <reaction evidence="5">
        <text>L-methionyl-[protein] + [thioredoxin]-disulfide + H2O = L-methionyl-(S)-S-oxide-[protein] + [thioredoxin]-dithiol</text>
        <dbReference type="Rhea" id="RHEA:14217"/>
        <dbReference type="Rhea" id="RHEA-COMP:10698"/>
        <dbReference type="Rhea" id="RHEA-COMP:10700"/>
        <dbReference type="Rhea" id="RHEA-COMP:12313"/>
        <dbReference type="Rhea" id="RHEA-COMP:12315"/>
        <dbReference type="ChEBI" id="CHEBI:15377"/>
        <dbReference type="ChEBI" id="CHEBI:16044"/>
        <dbReference type="ChEBI" id="CHEBI:29950"/>
        <dbReference type="ChEBI" id="CHEBI:44120"/>
        <dbReference type="ChEBI" id="CHEBI:50058"/>
        <dbReference type="EC" id="1.8.4.11"/>
    </reaction>
</comment>
<evidence type="ECO:0000313" key="8">
    <source>
        <dbReference type="EMBL" id="VVT46524.1"/>
    </source>
</evidence>
<dbReference type="HAMAP" id="MF_01401">
    <property type="entry name" value="MsrA"/>
    <property type="match status" value="1"/>
</dbReference>
<organism evidence="8 9">
    <name type="scientific">Magnusiomyces paraingens</name>
    <dbReference type="NCBI Taxonomy" id="2606893"/>
    <lineage>
        <taxon>Eukaryota</taxon>
        <taxon>Fungi</taxon>
        <taxon>Dikarya</taxon>
        <taxon>Ascomycota</taxon>
        <taxon>Saccharomycotina</taxon>
        <taxon>Dipodascomycetes</taxon>
        <taxon>Dipodascales</taxon>
        <taxon>Dipodascaceae</taxon>
        <taxon>Magnusiomyces</taxon>
    </lineage>
</organism>
<dbReference type="NCBIfam" id="TIGR00401">
    <property type="entry name" value="msrA"/>
    <property type="match status" value="1"/>
</dbReference>
<dbReference type="AlphaFoldDB" id="A0A5E8BAZ6"/>
<dbReference type="InterPro" id="IPR002569">
    <property type="entry name" value="Met_Sox_Rdtase_MsrA_dom"/>
</dbReference>
<comment type="similarity">
    <text evidence="1">Belongs to the MsrA Met sulfoxide reductase family.</text>
</comment>
<gene>
    <name evidence="8" type="ORF">SAPINGB_P001256</name>
</gene>
<dbReference type="GO" id="GO:0034599">
    <property type="term" value="P:cellular response to oxidative stress"/>
    <property type="evidence" value="ECO:0007669"/>
    <property type="project" value="UniProtKB-ARBA"/>
</dbReference>
<keyword evidence="3" id="KW-0560">Oxidoreductase</keyword>
<dbReference type="FunFam" id="3.30.1060.10:FF:000006">
    <property type="entry name" value="Peptide methionine sulfoxide reductase"/>
    <property type="match status" value="1"/>
</dbReference>
<protein>
    <recommendedName>
        <fullName evidence="2">peptide-methionine (S)-S-oxide reductase</fullName>
        <ecNumber evidence="2">1.8.4.11</ecNumber>
    </recommendedName>
    <alternativeName>
        <fullName evidence="4">Peptide-methionine (S)-S-oxide reductase</fullName>
    </alternativeName>
</protein>
<reference evidence="8 9" key="1">
    <citation type="submission" date="2019-09" db="EMBL/GenBank/DDBJ databases">
        <authorList>
            <person name="Brejova B."/>
        </authorList>
    </citation>
    <scope>NUCLEOTIDE SEQUENCE [LARGE SCALE GENOMIC DNA]</scope>
</reference>
<dbReference type="SUPFAM" id="SSF55068">
    <property type="entry name" value="Peptide methionine sulfoxide reductase"/>
    <property type="match status" value="1"/>
</dbReference>
<accession>A0A5E8BAZ6</accession>
<evidence type="ECO:0000313" key="9">
    <source>
        <dbReference type="Proteomes" id="UP000398389"/>
    </source>
</evidence>
<keyword evidence="9" id="KW-1185">Reference proteome</keyword>
<dbReference type="GeneID" id="43580079"/>
<evidence type="ECO:0000256" key="5">
    <source>
        <dbReference type="ARBA" id="ARBA00047806"/>
    </source>
</evidence>
<sequence length="211" mass="23587">MLQALKKQVHTIVHKQAMSTKSAHSSIVDYGVVSPTLNVPEGAQVATYGAGCFWGVEHMYRKHFAKRGLIDCKVGYAGGAMTSPTYNQVCTGGTGHAEVVQLSFDPKTVSYYDLTLFFFRMHDPTTLNSQGPDRGSQYRSAIFYHSDAQKTDAERARDVAQEKYFPGARIVTQIVKADSFWDAEKYHQKYLQNNPGGYECPSHYLRGESQL</sequence>
<dbReference type="EMBL" id="CABVLU010000001">
    <property type="protein sequence ID" value="VVT46524.1"/>
    <property type="molecule type" value="Genomic_DNA"/>
</dbReference>
<feature type="domain" description="Peptide methionine sulphoxide reductase MsrA" evidence="7">
    <location>
        <begin position="46"/>
        <end position="200"/>
    </location>
</feature>
<evidence type="ECO:0000256" key="3">
    <source>
        <dbReference type="ARBA" id="ARBA00023002"/>
    </source>
</evidence>
<dbReference type="PANTHER" id="PTHR43774:SF1">
    <property type="entry name" value="PEPTIDE METHIONINE SULFOXIDE REDUCTASE MSRA 2"/>
    <property type="match status" value="1"/>
</dbReference>
<evidence type="ECO:0000259" key="7">
    <source>
        <dbReference type="Pfam" id="PF01625"/>
    </source>
</evidence>
<evidence type="ECO:0000256" key="1">
    <source>
        <dbReference type="ARBA" id="ARBA00005591"/>
    </source>
</evidence>
<evidence type="ECO:0000256" key="4">
    <source>
        <dbReference type="ARBA" id="ARBA00030643"/>
    </source>
</evidence>
<dbReference type="GO" id="GO:0008113">
    <property type="term" value="F:peptide-methionine (S)-S-oxide reductase activity"/>
    <property type="evidence" value="ECO:0007669"/>
    <property type="project" value="UniProtKB-EC"/>
</dbReference>
<proteinExistence type="inferred from homology"/>
<dbReference type="RefSeq" id="XP_031851870.1">
    <property type="nucleotide sequence ID" value="XM_031995979.1"/>
</dbReference>